<dbReference type="OrthoDB" id="7331812at2759"/>
<dbReference type="PANTHER" id="PTHR23080:SF143">
    <property type="entry name" value="SI:DKEY-56D12.4"/>
    <property type="match status" value="1"/>
</dbReference>
<dbReference type="EMBL" id="KB201549">
    <property type="protein sequence ID" value="ESO96006.1"/>
    <property type="molecule type" value="Genomic_DNA"/>
</dbReference>
<dbReference type="Proteomes" id="UP000030746">
    <property type="component" value="Unassembled WGS sequence"/>
</dbReference>
<dbReference type="GO" id="GO:0046872">
    <property type="term" value="F:metal ion binding"/>
    <property type="evidence" value="ECO:0007669"/>
    <property type="project" value="UniProtKB-KW"/>
</dbReference>
<keyword evidence="2" id="KW-0479">Metal-binding</keyword>
<dbReference type="InterPro" id="IPR027806">
    <property type="entry name" value="HARBI1_dom"/>
</dbReference>
<dbReference type="RefSeq" id="XP_009053128.1">
    <property type="nucleotide sequence ID" value="XM_009054880.1"/>
</dbReference>
<dbReference type="CTD" id="20231331"/>
<dbReference type="Pfam" id="PF13359">
    <property type="entry name" value="DDE_Tnp_4"/>
    <property type="match status" value="1"/>
</dbReference>
<dbReference type="STRING" id="225164.V4AQP8"/>
<evidence type="ECO:0000256" key="1">
    <source>
        <dbReference type="ARBA" id="ARBA00001968"/>
    </source>
</evidence>
<comment type="cofactor">
    <cofactor evidence="1">
        <name>a divalent metal cation</name>
        <dbReference type="ChEBI" id="CHEBI:60240"/>
    </cofactor>
</comment>
<sequence length="154" mass="17628">MTWSTYKSHNTIKFLIAIAPNGYIMDISRAYGGRASDNFNTKSSKFLSKLLPCDEVMADRGFTIGDELFARRVKLNIPDFMKGRKQLTEKETINSRRIASVRIHVERAIARIKTHRILNTTITVQSMKYINRILTVCAALCNLHGELIKEEHID</sequence>
<dbReference type="PANTHER" id="PTHR23080">
    <property type="entry name" value="THAP DOMAIN PROTEIN"/>
    <property type="match status" value="1"/>
</dbReference>
<feature type="domain" description="DDE Tnp4" evidence="3">
    <location>
        <begin position="1"/>
        <end position="142"/>
    </location>
</feature>
<evidence type="ECO:0000259" key="3">
    <source>
        <dbReference type="Pfam" id="PF13359"/>
    </source>
</evidence>
<reference evidence="4 5" key="1">
    <citation type="journal article" date="2013" name="Nature">
        <title>Insights into bilaterian evolution from three spiralian genomes.</title>
        <authorList>
            <person name="Simakov O."/>
            <person name="Marletaz F."/>
            <person name="Cho S.J."/>
            <person name="Edsinger-Gonzales E."/>
            <person name="Havlak P."/>
            <person name="Hellsten U."/>
            <person name="Kuo D.H."/>
            <person name="Larsson T."/>
            <person name="Lv J."/>
            <person name="Arendt D."/>
            <person name="Savage R."/>
            <person name="Osoegawa K."/>
            <person name="de Jong P."/>
            <person name="Grimwood J."/>
            <person name="Chapman J.A."/>
            <person name="Shapiro H."/>
            <person name="Aerts A."/>
            <person name="Otillar R.P."/>
            <person name="Terry A.Y."/>
            <person name="Boore J.L."/>
            <person name="Grigoriev I.V."/>
            <person name="Lindberg D.R."/>
            <person name="Seaver E.C."/>
            <person name="Weisblat D.A."/>
            <person name="Putnam N.H."/>
            <person name="Rokhsar D.S."/>
        </authorList>
    </citation>
    <scope>NUCLEOTIDE SEQUENCE [LARGE SCALE GENOMIC DNA]</scope>
</reference>
<accession>V4AQP8</accession>
<name>V4AQP8_LOTGI</name>
<keyword evidence="5" id="KW-1185">Reference proteome</keyword>
<gene>
    <name evidence="4" type="ORF">LOTGIDRAFT_116280</name>
</gene>
<dbReference type="KEGG" id="lgi:LOTGIDRAFT_116280"/>
<protein>
    <recommendedName>
        <fullName evidence="3">DDE Tnp4 domain-containing protein</fullName>
    </recommendedName>
</protein>
<dbReference type="HOGENOM" id="CLU_025643_3_1_1"/>
<evidence type="ECO:0000256" key="2">
    <source>
        <dbReference type="ARBA" id="ARBA00022723"/>
    </source>
</evidence>
<organism evidence="4 5">
    <name type="scientific">Lottia gigantea</name>
    <name type="common">Giant owl limpet</name>
    <dbReference type="NCBI Taxonomy" id="225164"/>
    <lineage>
        <taxon>Eukaryota</taxon>
        <taxon>Metazoa</taxon>
        <taxon>Spiralia</taxon>
        <taxon>Lophotrochozoa</taxon>
        <taxon>Mollusca</taxon>
        <taxon>Gastropoda</taxon>
        <taxon>Patellogastropoda</taxon>
        <taxon>Lottioidea</taxon>
        <taxon>Lottiidae</taxon>
        <taxon>Lottia</taxon>
    </lineage>
</organism>
<dbReference type="OMA" id="EIPCRRI"/>
<dbReference type="AlphaFoldDB" id="V4AQP8"/>
<evidence type="ECO:0000313" key="5">
    <source>
        <dbReference type="Proteomes" id="UP000030746"/>
    </source>
</evidence>
<dbReference type="GeneID" id="20231331"/>
<proteinExistence type="predicted"/>
<evidence type="ECO:0000313" key="4">
    <source>
        <dbReference type="EMBL" id="ESO96006.1"/>
    </source>
</evidence>